<dbReference type="NCBIfam" id="NF002782">
    <property type="entry name" value="PRK02901.1"/>
    <property type="match status" value="1"/>
</dbReference>
<evidence type="ECO:0000256" key="1">
    <source>
        <dbReference type="ARBA" id="ARBA00022723"/>
    </source>
</evidence>
<keyword evidence="1" id="KW-0479">Metal-binding</keyword>
<dbReference type="PANTHER" id="PTHR48073:SF2">
    <property type="entry name" value="O-SUCCINYLBENZOATE SYNTHASE"/>
    <property type="match status" value="1"/>
</dbReference>
<dbReference type="SFLD" id="SFLDS00001">
    <property type="entry name" value="Enolase"/>
    <property type="match status" value="1"/>
</dbReference>
<dbReference type="GO" id="GO:0046872">
    <property type="term" value="F:metal ion binding"/>
    <property type="evidence" value="ECO:0007669"/>
    <property type="project" value="UniProtKB-KW"/>
</dbReference>
<dbReference type="SFLD" id="SFLDF00009">
    <property type="entry name" value="o-succinylbenzoate_synthase"/>
    <property type="match status" value="1"/>
</dbReference>
<evidence type="ECO:0000313" key="4">
    <source>
        <dbReference type="EMBL" id="CAB4658634.1"/>
    </source>
</evidence>
<dbReference type="GO" id="GO:0009063">
    <property type="term" value="P:amino acid catabolic process"/>
    <property type="evidence" value="ECO:0007669"/>
    <property type="project" value="InterPro"/>
</dbReference>
<dbReference type="CDD" id="cd03320">
    <property type="entry name" value="OSBS"/>
    <property type="match status" value="1"/>
</dbReference>
<dbReference type="Pfam" id="PF18374">
    <property type="entry name" value="Enolase_like_N"/>
    <property type="match status" value="1"/>
</dbReference>
<evidence type="ECO:0000313" key="5">
    <source>
        <dbReference type="EMBL" id="CAB4902587.1"/>
    </source>
</evidence>
<dbReference type="InterPro" id="IPR029065">
    <property type="entry name" value="Enolase_C-like"/>
</dbReference>
<accession>A0A6J6HVN8</accession>
<dbReference type="SUPFAM" id="SSF51604">
    <property type="entry name" value="Enolase C-terminal domain-like"/>
    <property type="match status" value="1"/>
</dbReference>
<dbReference type="Gene3D" id="3.20.20.120">
    <property type="entry name" value="Enolase-like C-terminal domain"/>
    <property type="match status" value="1"/>
</dbReference>
<gene>
    <name evidence="3" type="ORF">UFOPK1908_00149</name>
    <name evidence="4" type="ORF">UFOPK2282_00395</name>
    <name evidence="5" type="ORF">UFOPK3576_00551</name>
</gene>
<dbReference type="InterPro" id="IPR018110">
    <property type="entry name" value="Mandel_Rmase/mucon_lact_enz_CS"/>
</dbReference>
<dbReference type="EMBL" id="CAEZVB010000002">
    <property type="protein sequence ID" value="CAB4612528.1"/>
    <property type="molecule type" value="Genomic_DNA"/>
</dbReference>
<feature type="domain" description="Mandelate racemase/muconate lactonizing enzyme C-terminal" evidence="2">
    <location>
        <begin position="90"/>
        <end position="187"/>
    </location>
</feature>
<dbReference type="EMBL" id="CAFBMO010000015">
    <property type="protein sequence ID" value="CAB4902587.1"/>
    <property type="molecule type" value="Genomic_DNA"/>
</dbReference>
<dbReference type="SFLD" id="SFLDG00180">
    <property type="entry name" value="muconate_cycloisomerase"/>
    <property type="match status" value="1"/>
</dbReference>
<organism evidence="3">
    <name type="scientific">freshwater metagenome</name>
    <dbReference type="NCBI Taxonomy" id="449393"/>
    <lineage>
        <taxon>unclassified sequences</taxon>
        <taxon>metagenomes</taxon>
        <taxon>ecological metagenomes</taxon>
    </lineage>
</organism>
<sequence length="340" mass="36415">MTLPDALLQGVTPFAITLHREFRGVTSREGVVIHGPSGWGEFAPFEDYGNEYAGRWLATALEAAYGTWPVSKRQFIQVNAIIPGVSGDIAADLVRNVVHTDGCSTVKVKVTGDLAGDEARVAAVRAELDRALGIGIGKIRIDANACWSVAQAIEAIQCLSAYSLEYVEQPVEHNEELREVRKAVDIPIAVDESIRKDKNLDAQALGELRELADVAIIKPAPVGGVQRGIEVAELLRMPIVVSNGMESSIGLCTSLALAGALDIDLACGLGTGKLIAQDLVLSPLVATNGQMKVQRLNPDPDSLAAARARVSGDQAQFWLSRLEQAWQSDAVAPWHEKVGR</sequence>
<protein>
    <submittedName>
        <fullName evidence="3">Unannotated protein</fullName>
    </submittedName>
</protein>
<evidence type="ECO:0000259" key="2">
    <source>
        <dbReference type="SMART" id="SM00922"/>
    </source>
</evidence>
<dbReference type="InterPro" id="IPR036849">
    <property type="entry name" value="Enolase-like_C_sf"/>
</dbReference>
<dbReference type="PROSITE" id="PS00909">
    <property type="entry name" value="MR_MLE_2"/>
    <property type="match status" value="1"/>
</dbReference>
<name>A0A6J6HVN8_9ZZZZ</name>
<dbReference type="SMART" id="SM00922">
    <property type="entry name" value="MR_MLE"/>
    <property type="match status" value="1"/>
</dbReference>
<proteinExistence type="predicted"/>
<dbReference type="EMBL" id="CAEZWR010000031">
    <property type="protein sequence ID" value="CAB4658634.1"/>
    <property type="molecule type" value="Genomic_DNA"/>
</dbReference>
<dbReference type="InterPro" id="IPR013342">
    <property type="entry name" value="Mandelate_racemase_C"/>
</dbReference>
<dbReference type="PANTHER" id="PTHR48073">
    <property type="entry name" value="O-SUCCINYLBENZOATE SYNTHASE-RELATED"/>
    <property type="match status" value="1"/>
</dbReference>
<evidence type="ECO:0000313" key="3">
    <source>
        <dbReference type="EMBL" id="CAB4612528.1"/>
    </source>
</evidence>
<dbReference type="AlphaFoldDB" id="A0A6J6HVN8"/>
<dbReference type="Pfam" id="PF13378">
    <property type="entry name" value="MR_MLE_C"/>
    <property type="match status" value="1"/>
</dbReference>
<reference evidence="3" key="1">
    <citation type="submission" date="2020-05" db="EMBL/GenBank/DDBJ databases">
        <authorList>
            <person name="Chiriac C."/>
            <person name="Salcher M."/>
            <person name="Ghai R."/>
            <person name="Kavagutti S V."/>
        </authorList>
    </citation>
    <scope>NUCLEOTIDE SEQUENCE</scope>
</reference>